<gene>
    <name evidence="3" type="ORF">AA2016_0881</name>
    <name evidence="4" type="ORF">FHS67_003435</name>
</gene>
<feature type="chain" id="PRO_5042059538" evidence="1">
    <location>
        <begin position="34"/>
        <end position="317"/>
    </location>
</feature>
<feature type="domain" description="AB hydrolase-1" evidence="2">
    <location>
        <begin position="59"/>
        <end position="300"/>
    </location>
</feature>
<evidence type="ECO:0000256" key="1">
    <source>
        <dbReference type="SAM" id="SignalP"/>
    </source>
</evidence>
<dbReference type="InterPro" id="IPR050471">
    <property type="entry name" value="AB_hydrolase"/>
</dbReference>
<evidence type="ECO:0000259" key="2">
    <source>
        <dbReference type="Pfam" id="PF00561"/>
    </source>
</evidence>
<evidence type="ECO:0000313" key="4">
    <source>
        <dbReference type="EMBL" id="MBB3707107.1"/>
    </source>
</evidence>
<dbReference type="PROSITE" id="PS51318">
    <property type="entry name" value="TAT"/>
    <property type="match status" value="1"/>
</dbReference>
<dbReference type="GO" id="GO:0004806">
    <property type="term" value="F:triacylglycerol lipase activity"/>
    <property type="evidence" value="ECO:0007669"/>
    <property type="project" value="TreeGrafter"/>
</dbReference>
<dbReference type="Proteomes" id="UP000075755">
    <property type="component" value="Chromosome"/>
</dbReference>
<evidence type="ECO:0000313" key="3">
    <source>
        <dbReference type="EMBL" id="AMS39819.1"/>
    </source>
</evidence>
<accession>A0AAC8YKJ7</accession>
<protein>
    <submittedName>
        <fullName evidence="3">Acetyltransferase</fullName>
    </submittedName>
    <submittedName>
        <fullName evidence="4">Pimeloyl-ACP methyl ester carboxylesterase</fullName>
    </submittedName>
</protein>
<keyword evidence="6" id="KW-1185">Reference proteome</keyword>
<dbReference type="InterPro" id="IPR000073">
    <property type="entry name" value="AB_hydrolase_1"/>
</dbReference>
<dbReference type="Proteomes" id="UP000577697">
    <property type="component" value="Unassembled WGS sequence"/>
</dbReference>
<dbReference type="EMBL" id="JACICB010000012">
    <property type="protein sequence ID" value="MBB3707107.1"/>
    <property type="molecule type" value="Genomic_DNA"/>
</dbReference>
<dbReference type="PANTHER" id="PTHR43433:SF5">
    <property type="entry name" value="AB HYDROLASE-1 DOMAIN-CONTAINING PROTEIN"/>
    <property type="match status" value="1"/>
</dbReference>
<proteinExistence type="predicted"/>
<dbReference type="AlphaFoldDB" id="A0AAC8YKJ7"/>
<dbReference type="InterPro" id="IPR006311">
    <property type="entry name" value="TAT_signal"/>
</dbReference>
<reference evidence="3 5" key="1">
    <citation type="submission" date="2016-03" db="EMBL/GenBank/DDBJ databases">
        <title>Complete genome of Aminobacter aminovorans KCTC 2477.</title>
        <authorList>
            <person name="Kim K.M."/>
        </authorList>
    </citation>
    <scope>NUCLEOTIDE SEQUENCE [LARGE SCALE GENOMIC DNA]</scope>
    <source>
        <strain evidence="3 5">KCTC 2477</strain>
    </source>
</reference>
<dbReference type="EMBL" id="CP015005">
    <property type="protein sequence ID" value="AMS39819.1"/>
    <property type="molecule type" value="Genomic_DNA"/>
</dbReference>
<feature type="signal peptide" evidence="1">
    <location>
        <begin position="1"/>
        <end position="33"/>
    </location>
</feature>
<dbReference type="Pfam" id="PF00561">
    <property type="entry name" value="Abhydrolase_1"/>
    <property type="match status" value="1"/>
</dbReference>
<evidence type="ECO:0000313" key="5">
    <source>
        <dbReference type="Proteomes" id="UP000075755"/>
    </source>
</evidence>
<sequence length="317" mass="33505">MPDHINTTSRRRFLLSAAVLAVFGATPGSKAMASETTTKTVRANGVEIVTEAFGDPSAPPVLLIMGAMASMLWWPEDFCRQIAVSGRYVIRYDNRDTGLSTRFAPGKPPYSMDDMAQDAIAVLDAYGIEKAHVVGMSLGGMIAQILALSVPGRVASLTLISTTPVGLDLDLPPPSPAYMEHAATGESVDWSDRAQATGFIAGEARVIASTTHPHDAVKTLSFIERDYDRSGGYLSATNHFMLAGGEAVKGKLPGLNVPLTVIHGTADPIFQIVHGKAIADAVKGSTYVVVEGGGHELHEDDWGIVILAIAKNSAAPR</sequence>
<dbReference type="KEGG" id="aak:AA2016_0881"/>
<name>A0AAC8YKJ7_AMIAI</name>
<dbReference type="SUPFAM" id="SSF53474">
    <property type="entry name" value="alpha/beta-Hydrolases"/>
    <property type="match status" value="1"/>
</dbReference>
<reference evidence="4 6" key="2">
    <citation type="submission" date="2020-08" db="EMBL/GenBank/DDBJ databases">
        <title>Genomic Encyclopedia of Type Strains, Phase IV (KMG-IV): sequencing the most valuable type-strain genomes for metagenomic binning, comparative biology and taxonomic classification.</title>
        <authorList>
            <person name="Goeker M."/>
        </authorList>
    </citation>
    <scope>NUCLEOTIDE SEQUENCE [LARGE SCALE GENOMIC DNA]</scope>
    <source>
        <strain evidence="4 6">DSM 10368</strain>
    </source>
</reference>
<dbReference type="Gene3D" id="3.40.50.1820">
    <property type="entry name" value="alpha/beta hydrolase"/>
    <property type="match status" value="1"/>
</dbReference>
<organism evidence="3 5">
    <name type="scientific">Aminobacter aminovorans</name>
    <name type="common">Chelatobacter heintzii</name>
    <dbReference type="NCBI Taxonomy" id="83263"/>
    <lineage>
        <taxon>Bacteria</taxon>
        <taxon>Pseudomonadati</taxon>
        <taxon>Pseudomonadota</taxon>
        <taxon>Alphaproteobacteria</taxon>
        <taxon>Hyphomicrobiales</taxon>
        <taxon>Phyllobacteriaceae</taxon>
        <taxon>Aminobacter</taxon>
    </lineage>
</organism>
<dbReference type="PANTHER" id="PTHR43433">
    <property type="entry name" value="HYDROLASE, ALPHA/BETA FOLD FAMILY PROTEIN"/>
    <property type="match status" value="1"/>
</dbReference>
<dbReference type="InterPro" id="IPR029058">
    <property type="entry name" value="AB_hydrolase_fold"/>
</dbReference>
<evidence type="ECO:0000313" key="6">
    <source>
        <dbReference type="Proteomes" id="UP000577697"/>
    </source>
</evidence>
<dbReference type="GO" id="GO:0046503">
    <property type="term" value="P:glycerolipid catabolic process"/>
    <property type="evidence" value="ECO:0007669"/>
    <property type="project" value="TreeGrafter"/>
</dbReference>
<keyword evidence="1" id="KW-0732">Signal</keyword>